<reference evidence="1" key="1">
    <citation type="submission" date="2014-11" db="EMBL/GenBank/DDBJ databases">
        <authorList>
            <person name="Amaro Gonzalez C."/>
        </authorList>
    </citation>
    <scope>NUCLEOTIDE SEQUENCE</scope>
</reference>
<organism evidence="1">
    <name type="scientific">Anguilla anguilla</name>
    <name type="common">European freshwater eel</name>
    <name type="synonym">Muraena anguilla</name>
    <dbReference type="NCBI Taxonomy" id="7936"/>
    <lineage>
        <taxon>Eukaryota</taxon>
        <taxon>Metazoa</taxon>
        <taxon>Chordata</taxon>
        <taxon>Craniata</taxon>
        <taxon>Vertebrata</taxon>
        <taxon>Euteleostomi</taxon>
        <taxon>Actinopterygii</taxon>
        <taxon>Neopterygii</taxon>
        <taxon>Teleostei</taxon>
        <taxon>Anguilliformes</taxon>
        <taxon>Anguillidae</taxon>
        <taxon>Anguilla</taxon>
    </lineage>
</organism>
<proteinExistence type="predicted"/>
<protein>
    <submittedName>
        <fullName evidence="1">Uncharacterized protein</fullName>
    </submittedName>
</protein>
<accession>A0A0E9SXG7</accession>
<name>A0A0E9SXG7_ANGAN</name>
<sequence length="34" mass="3728">MKDPSTMTANRPIHLTGYNGIFTKLFALQAMTSA</sequence>
<dbReference type="AlphaFoldDB" id="A0A0E9SXG7"/>
<reference evidence="1" key="2">
    <citation type="journal article" date="2015" name="Fish Shellfish Immunol.">
        <title>Early steps in the European eel (Anguilla anguilla)-Vibrio vulnificus interaction in the gills: Role of the RtxA13 toxin.</title>
        <authorList>
            <person name="Callol A."/>
            <person name="Pajuelo D."/>
            <person name="Ebbesson L."/>
            <person name="Teles M."/>
            <person name="MacKenzie S."/>
            <person name="Amaro C."/>
        </authorList>
    </citation>
    <scope>NUCLEOTIDE SEQUENCE</scope>
</reference>
<evidence type="ECO:0000313" key="1">
    <source>
        <dbReference type="EMBL" id="JAH45991.1"/>
    </source>
</evidence>
<dbReference type="EMBL" id="GBXM01062586">
    <property type="protein sequence ID" value="JAH45991.1"/>
    <property type="molecule type" value="Transcribed_RNA"/>
</dbReference>